<keyword evidence="1" id="KW-0472">Membrane</keyword>
<feature type="transmembrane region" description="Helical" evidence="1">
    <location>
        <begin position="381"/>
        <end position="402"/>
    </location>
</feature>
<feature type="transmembrane region" description="Helical" evidence="1">
    <location>
        <begin position="77"/>
        <end position="99"/>
    </location>
</feature>
<dbReference type="WBParaSite" id="HPLM_0000637501-mRNA-1">
    <property type="protein sequence ID" value="HPLM_0000637501-mRNA-1"/>
    <property type="gene ID" value="HPLM_0000637501"/>
</dbReference>
<feature type="transmembrane region" description="Helical" evidence="1">
    <location>
        <begin position="346"/>
        <end position="369"/>
    </location>
</feature>
<name>A0A158QLF4_HAEPC</name>
<evidence type="ECO:0000313" key="4">
    <source>
        <dbReference type="WBParaSite" id="HPLM_0000637501-mRNA-1"/>
    </source>
</evidence>
<reference evidence="4" key="1">
    <citation type="submission" date="2016-04" db="UniProtKB">
        <authorList>
            <consortium name="WormBaseParasite"/>
        </authorList>
    </citation>
    <scope>IDENTIFICATION</scope>
</reference>
<sequence length="436" mass="49788">MEALEMRWSKLDSVKVISYYCSFAYYLVVLTIVFICYFILRRHFRVNFYSDVVRRAQNKMSKGLLIQRTTLKFEERIGYPFIVLPSWFASVVIPTCLFVEVVESIPRNVGWFYIVGLPMAFFGTVLVGVSTTFFQDISYYASCTYYVVTLTIVLICYFILRRHFRLNNYSDAIRKAQNKMSKGLLIQIFVQTIALAIMGIGQLIFFIASLFRFSDETAAEILGIYMLVVYVVFLWFSVLIGFIIKWSISGLLTIKPSHRSSKKTTLNLEVRTGYPFVVLPSWLTSVLSPACVFVETGESMLLTLFNIQRVLLFLKPGKIGLFYIVSLPIAFFVTVLVGVSSSFFGIFVQIFALVIVGVGPFLSLMASLFRFSKNTVDEVVGIYMVVIYTVFIWFPVLIGFIIKWSISGLLTIKQTQRHSWVSIEVTVVKAKAKVET</sequence>
<evidence type="ECO:0000313" key="2">
    <source>
        <dbReference type="EMBL" id="VDO28766.1"/>
    </source>
</evidence>
<feature type="transmembrane region" description="Helical" evidence="1">
    <location>
        <begin position="16"/>
        <end position="40"/>
    </location>
</feature>
<feature type="transmembrane region" description="Helical" evidence="1">
    <location>
        <begin position="319"/>
        <end position="340"/>
    </location>
</feature>
<evidence type="ECO:0000256" key="1">
    <source>
        <dbReference type="SAM" id="Phobius"/>
    </source>
</evidence>
<protein>
    <submittedName>
        <fullName evidence="4">G protein-coupled receptor</fullName>
    </submittedName>
</protein>
<dbReference type="Proteomes" id="UP000268014">
    <property type="component" value="Unassembled WGS sequence"/>
</dbReference>
<organism evidence="4">
    <name type="scientific">Haemonchus placei</name>
    <name type="common">Barber's pole worm</name>
    <dbReference type="NCBI Taxonomy" id="6290"/>
    <lineage>
        <taxon>Eukaryota</taxon>
        <taxon>Metazoa</taxon>
        <taxon>Ecdysozoa</taxon>
        <taxon>Nematoda</taxon>
        <taxon>Chromadorea</taxon>
        <taxon>Rhabditida</taxon>
        <taxon>Rhabditina</taxon>
        <taxon>Rhabditomorpha</taxon>
        <taxon>Strongyloidea</taxon>
        <taxon>Trichostrongylidae</taxon>
        <taxon>Haemonchus</taxon>
    </lineage>
</organism>
<accession>A0A158QLF4</accession>
<dbReference type="AlphaFoldDB" id="A0A158QLF4"/>
<feature type="transmembrane region" description="Helical" evidence="1">
    <location>
        <begin position="223"/>
        <end position="244"/>
    </location>
</feature>
<gene>
    <name evidence="2" type="ORF">HPLM_LOCUS6367</name>
</gene>
<proteinExistence type="predicted"/>
<keyword evidence="1" id="KW-0812">Transmembrane</keyword>
<feature type="transmembrane region" description="Helical" evidence="1">
    <location>
        <begin position="184"/>
        <end position="211"/>
    </location>
</feature>
<feature type="transmembrane region" description="Helical" evidence="1">
    <location>
        <begin position="111"/>
        <end position="133"/>
    </location>
</feature>
<reference evidence="2 3" key="2">
    <citation type="submission" date="2018-11" db="EMBL/GenBank/DDBJ databases">
        <authorList>
            <consortium name="Pathogen Informatics"/>
        </authorList>
    </citation>
    <scope>NUCLEOTIDE SEQUENCE [LARGE SCALE GENOMIC DNA]</scope>
    <source>
        <strain evidence="2 3">MHpl1</strain>
    </source>
</reference>
<feature type="transmembrane region" description="Helical" evidence="1">
    <location>
        <begin position="139"/>
        <end position="160"/>
    </location>
</feature>
<evidence type="ECO:0000313" key="3">
    <source>
        <dbReference type="Proteomes" id="UP000268014"/>
    </source>
</evidence>
<dbReference type="OrthoDB" id="5873811at2759"/>
<dbReference type="EMBL" id="UZAF01016482">
    <property type="protein sequence ID" value="VDO28766.1"/>
    <property type="molecule type" value="Genomic_DNA"/>
</dbReference>
<keyword evidence="3" id="KW-1185">Reference proteome</keyword>
<keyword evidence="1" id="KW-1133">Transmembrane helix</keyword>